<keyword evidence="1" id="KW-0732">Signal</keyword>
<organism evidence="2 3">
    <name type="scientific">Sphaerisporangium aureirubrum</name>
    <dbReference type="NCBI Taxonomy" id="1544736"/>
    <lineage>
        <taxon>Bacteria</taxon>
        <taxon>Bacillati</taxon>
        <taxon>Actinomycetota</taxon>
        <taxon>Actinomycetes</taxon>
        <taxon>Streptosporangiales</taxon>
        <taxon>Streptosporangiaceae</taxon>
        <taxon>Sphaerisporangium</taxon>
    </lineage>
</organism>
<keyword evidence="3" id="KW-1185">Reference proteome</keyword>
<dbReference type="Proteomes" id="UP001596137">
    <property type="component" value="Unassembled WGS sequence"/>
</dbReference>
<name>A0ABW1NLK4_9ACTN</name>
<dbReference type="PROSITE" id="PS51257">
    <property type="entry name" value="PROKAR_LIPOPROTEIN"/>
    <property type="match status" value="1"/>
</dbReference>
<dbReference type="SUPFAM" id="SSF53850">
    <property type="entry name" value="Periplasmic binding protein-like II"/>
    <property type="match status" value="1"/>
</dbReference>
<protein>
    <submittedName>
        <fullName evidence="2">Extracellular solute-binding protein</fullName>
    </submittedName>
</protein>
<dbReference type="PANTHER" id="PTHR43649:SF12">
    <property type="entry name" value="DIACETYLCHITOBIOSE BINDING PROTEIN DASA"/>
    <property type="match status" value="1"/>
</dbReference>
<proteinExistence type="predicted"/>
<dbReference type="Pfam" id="PF01547">
    <property type="entry name" value="SBP_bac_1"/>
    <property type="match status" value="1"/>
</dbReference>
<sequence length="412" mass="43025">MRRPRLALAAPLVAVSLLSLVACSGTAPAGNAGGARELTVWIMGDGSAHFQRLVKPFTDQTGIGVDTVAIPWDSVDQKFTTAVASGDGPDVLQIGLSKLRAFADSGALLTLDDQTLKDRPALAAAGFLDGVAAAGGARVSVPWVSDTRVLFYRTDILAEAGITGPPVTWDEVRAYAKTLAGRGEGRYGYHIPQWDSALPVIMTWTEGGAIVGDGGELDFDTPAFHRAVDIYTGLYADGSVPADADFDQLQGFVSGATPMLVSGPYLAAAITSAAPQLDGAWSVAPIPGGAAHTSLLAGSNLGVWGSTDDEDGALRLLDYLSRPRTQLTWYELDGQLPATKAALSDPRLTSDPLVSVYAEQLRDARPLPPVPNWDGDTGKVLLDTLNSIVLTGADRDTALRGLYSATGGTSVH</sequence>
<dbReference type="EMBL" id="JBHSRF010000038">
    <property type="protein sequence ID" value="MFC6084136.1"/>
    <property type="molecule type" value="Genomic_DNA"/>
</dbReference>
<comment type="caution">
    <text evidence="2">The sequence shown here is derived from an EMBL/GenBank/DDBJ whole genome shotgun (WGS) entry which is preliminary data.</text>
</comment>
<dbReference type="RefSeq" id="WP_380756873.1">
    <property type="nucleotide sequence ID" value="NZ_JBHSRF010000038.1"/>
</dbReference>
<reference evidence="3" key="1">
    <citation type="journal article" date="2019" name="Int. J. Syst. Evol. Microbiol.">
        <title>The Global Catalogue of Microorganisms (GCM) 10K type strain sequencing project: providing services to taxonomists for standard genome sequencing and annotation.</title>
        <authorList>
            <consortium name="The Broad Institute Genomics Platform"/>
            <consortium name="The Broad Institute Genome Sequencing Center for Infectious Disease"/>
            <person name="Wu L."/>
            <person name="Ma J."/>
        </authorList>
    </citation>
    <scope>NUCLEOTIDE SEQUENCE [LARGE SCALE GENOMIC DNA]</scope>
    <source>
        <strain evidence="3">JCM 30346</strain>
    </source>
</reference>
<feature type="chain" id="PRO_5047382701" evidence="1">
    <location>
        <begin position="30"/>
        <end position="412"/>
    </location>
</feature>
<gene>
    <name evidence="2" type="ORF">ACFP1K_23445</name>
</gene>
<dbReference type="InterPro" id="IPR050490">
    <property type="entry name" value="Bact_solute-bd_prot1"/>
</dbReference>
<feature type="signal peptide" evidence="1">
    <location>
        <begin position="1"/>
        <end position="29"/>
    </location>
</feature>
<evidence type="ECO:0000313" key="3">
    <source>
        <dbReference type="Proteomes" id="UP001596137"/>
    </source>
</evidence>
<evidence type="ECO:0000256" key="1">
    <source>
        <dbReference type="SAM" id="SignalP"/>
    </source>
</evidence>
<dbReference type="Gene3D" id="3.40.190.10">
    <property type="entry name" value="Periplasmic binding protein-like II"/>
    <property type="match status" value="2"/>
</dbReference>
<accession>A0ABW1NLK4</accession>
<evidence type="ECO:0000313" key="2">
    <source>
        <dbReference type="EMBL" id="MFC6084136.1"/>
    </source>
</evidence>
<dbReference type="InterPro" id="IPR006059">
    <property type="entry name" value="SBP"/>
</dbReference>
<dbReference type="PANTHER" id="PTHR43649">
    <property type="entry name" value="ARABINOSE-BINDING PROTEIN-RELATED"/>
    <property type="match status" value="1"/>
</dbReference>